<organism evidence="1 2">
    <name type="scientific">Leucogyrophana mollusca</name>
    <dbReference type="NCBI Taxonomy" id="85980"/>
    <lineage>
        <taxon>Eukaryota</taxon>
        <taxon>Fungi</taxon>
        <taxon>Dikarya</taxon>
        <taxon>Basidiomycota</taxon>
        <taxon>Agaricomycotina</taxon>
        <taxon>Agaricomycetes</taxon>
        <taxon>Agaricomycetidae</taxon>
        <taxon>Boletales</taxon>
        <taxon>Boletales incertae sedis</taxon>
        <taxon>Leucogyrophana</taxon>
    </lineage>
</organism>
<proteinExistence type="predicted"/>
<comment type="caution">
    <text evidence="1">The sequence shown here is derived from an EMBL/GenBank/DDBJ whole genome shotgun (WGS) entry which is preliminary data.</text>
</comment>
<evidence type="ECO:0000313" key="2">
    <source>
        <dbReference type="Proteomes" id="UP000790709"/>
    </source>
</evidence>
<reference evidence="1" key="1">
    <citation type="journal article" date="2021" name="New Phytol.">
        <title>Evolutionary innovations through gain and loss of genes in the ectomycorrhizal Boletales.</title>
        <authorList>
            <person name="Wu G."/>
            <person name="Miyauchi S."/>
            <person name="Morin E."/>
            <person name="Kuo A."/>
            <person name="Drula E."/>
            <person name="Varga T."/>
            <person name="Kohler A."/>
            <person name="Feng B."/>
            <person name="Cao Y."/>
            <person name="Lipzen A."/>
            <person name="Daum C."/>
            <person name="Hundley H."/>
            <person name="Pangilinan J."/>
            <person name="Johnson J."/>
            <person name="Barry K."/>
            <person name="LaButti K."/>
            <person name="Ng V."/>
            <person name="Ahrendt S."/>
            <person name="Min B."/>
            <person name="Choi I.G."/>
            <person name="Park H."/>
            <person name="Plett J.M."/>
            <person name="Magnuson J."/>
            <person name="Spatafora J.W."/>
            <person name="Nagy L.G."/>
            <person name="Henrissat B."/>
            <person name="Grigoriev I.V."/>
            <person name="Yang Z.L."/>
            <person name="Xu J."/>
            <person name="Martin F.M."/>
        </authorList>
    </citation>
    <scope>NUCLEOTIDE SEQUENCE</scope>
    <source>
        <strain evidence="1">KUC20120723A-06</strain>
    </source>
</reference>
<gene>
    <name evidence="1" type="ORF">BV22DRAFT_1104666</name>
</gene>
<evidence type="ECO:0000313" key="1">
    <source>
        <dbReference type="EMBL" id="KAH7925867.1"/>
    </source>
</evidence>
<keyword evidence="2" id="KW-1185">Reference proteome</keyword>
<accession>A0ACB8BK47</accession>
<dbReference type="Proteomes" id="UP000790709">
    <property type="component" value="Unassembled WGS sequence"/>
</dbReference>
<name>A0ACB8BK47_9AGAM</name>
<protein>
    <submittedName>
        <fullName evidence="1">Uncharacterized protein</fullName>
    </submittedName>
</protein>
<sequence>MADANTNEDDDADFPIMHSFRSKCEYIREWQCDMNANAQRRGVCAPCGQNVAELFLELDTILDPKGMMCTDALSDIKMCSDCHIALLSKHPRQPKHTLANFLYYGHEQRASPFNLMLVARCRSSRITHHYSHKCSVATRMPEDTSQRYNKGNVAILPQESVQLRELLPPGRDEIRSNAVPTREMLMKTKPVLVTKSIVKTLIEFLMENNSSYQSAGVRYSQAHMDDLFAEEDNDLDTSLLRAVEICHLAAADSQGQTEDSAGCDISACNVDSGELVMDNVGYTNGDHSPSSRESMKLHALAAALDHKPFLATRTGNQFLSDKEPDPWNIGSFHHPGRTRNQSMSFESHVKAVLKQDNSVFQADPSFAFICWNMIQKKEVSLNTTFRVKKSTQADVVKELKALANKWTTRQEKRAIKILWRLNTAIRALMRKLCTPALFVTLNPHDLTSSLLATVGGVDTGSWQNMTAFDRAKFVASNPGAAAIAFDLQIKVWGRGPGTVEAQGRGNPSPQSLRDKMRTDPDIISCHLPGQTEDMEKPKCEQHKSDPRLDTPPQVSDLDEESFAYEFRKFCNWHVHTDTCYKHLRNGEVHGRTRGLTEIDPETESIKLKRLHPRINSFIDIVIFLLQCNMDAKYIGSGEAVKALVYYIRLSALDYTIKQHANRFEGDTDSSEAVNNRNLMTKAEISHQQVIHTFRTLKLYEFLSALRYNERNRNQSMDGHIEVEPDDENARKEQMTLRIDKGNITVSSEIQDYCYRGTSTSFETLSLWEHTEWVVKDCMTEARTDIEDGNCNTEQFTDVDHGHDTSHCGRPCSKPVVPVVLGDAFLRPDRTKEEKERFCEVMLLLFKPWRTFEDLKCGYSSWRAAYDVREGLAKPLPYGSGADVSEEGEHGQYSQLEHSLCDDGDLDGCDDYSSDGESDDCDSFKCGTVAGIGRADGQAVNAAEAVGLFDV</sequence>
<dbReference type="EMBL" id="MU266393">
    <property type="protein sequence ID" value="KAH7925867.1"/>
    <property type="molecule type" value="Genomic_DNA"/>
</dbReference>